<comment type="cofactor">
    <cofactor evidence="1">
        <name>FAD</name>
        <dbReference type="ChEBI" id="CHEBI:57692"/>
    </cofactor>
</comment>
<dbReference type="Gene3D" id="3.30.70.2740">
    <property type="match status" value="1"/>
</dbReference>
<dbReference type="Pfam" id="PF13183">
    <property type="entry name" value="Fer4_8"/>
    <property type="match status" value="1"/>
</dbReference>
<keyword evidence="9" id="KW-1133">Transmembrane helix</keyword>
<evidence type="ECO:0000256" key="3">
    <source>
        <dbReference type="ARBA" id="ARBA00022723"/>
    </source>
</evidence>
<dbReference type="InterPro" id="IPR017900">
    <property type="entry name" value="4Fe4S_Fe_S_CS"/>
</dbReference>
<keyword evidence="9" id="KW-0812">Transmembrane</keyword>
<evidence type="ECO:0000256" key="4">
    <source>
        <dbReference type="ARBA" id="ARBA00022827"/>
    </source>
</evidence>
<evidence type="ECO:0000313" key="11">
    <source>
        <dbReference type="EMBL" id="MFI5678992.1"/>
    </source>
</evidence>
<name>A0ABW7YAS8_STRCE</name>
<feature type="transmembrane region" description="Helical" evidence="9">
    <location>
        <begin position="1032"/>
        <end position="1056"/>
    </location>
</feature>
<dbReference type="EMBL" id="JBITDC010000013">
    <property type="protein sequence ID" value="MFI5678992.1"/>
    <property type="molecule type" value="Genomic_DNA"/>
</dbReference>
<keyword evidence="2" id="KW-0285">Flavoprotein</keyword>
<evidence type="ECO:0000313" key="12">
    <source>
        <dbReference type="Proteomes" id="UP001612415"/>
    </source>
</evidence>
<evidence type="ECO:0000256" key="2">
    <source>
        <dbReference type="ARBA" id="ARBA00022630"/>
    </source>
</evidence>
<keyword evidence="7" id="KW-0411">Iron-sulfur</keyword>
<evidence type="ECO:0000256" key="5">
    <source>
        <dbReference type="ARBA" id="ARBA00023002"/>
    </source>
</evidence>
<keyword evidence="9" id="KW-0472">Membrane</keyword>
<dbReference type="InterPro" id="IPR004113">
    <property type="entry name" value="FAD-bd_oxidored_4_C"/>
</dbReference>
<dbReference type="Pfam" id="PF02913">
    <property type="entry name" value="FAD-oxidase_C"/>
    <property type="match status" value="1"/>
</dbReference>
<dbReference type="InterPro" id="IPR016171">
    <property type="entry name" value="Vanillyl_alc_oxidase_C-sub2"/>
</dbReference>
<evidence type="ECO:0000256" key="7">
    <source>
        <dbReference type="ARBA" id="ARBA00023014"/>
    </source>
</evidence>
<dbReference type="Proteomes" id="UP001612415">
    <property type="component" value="Unassembled WGS sequence"/>
</dbReference>
<feature type="region of interest" description="Disordered" evidence="8">
    <location>
        <begin position="1009"/>
        <end position="1029"/>
    </location>
</feature>
<evidence type="ECO:0000256" key="1">
    <source>
        <dbReference type="ARBA" id="ARBA00001974"/>
    </source>
</evidence>
<sequence length="1062" mass="115044">MGALDLPDPVTGRPAAPPVDAGALEAALRERVDGEVRFDSGSRAAYATDASNFRQTPIGVVVPHTPEAAAEAVAVAREHGAPVLSRGGGTSLAGQCTNAGVVIDWSKYCDRLESVDTDARTCVVQPGIVLDVLNRQLAPTGLRYGPEPATHANCTIGGMIGNNSCGATAQAHGKVVDNIARLEVLLYDGTRFWCGETSDEEYAEIERQGDLKAAVYRQLRALRDTYADEIRHRFPDIPRRVSGYNLDSLLPEHRFDVAGLLVGSESTLVTVLRAELELVPVVKERTLVVLGFPDIDTAADAVPAVLPYEPIALEGVDARLVRDEQIKHLNPKTLGELPEGNAYLMVQFGADTIEEADERAHRMLDALHESEHDAEVAFMDDPRREDELWQVREAGLGATAHIPGRPDTFEGWEDSAVPPDRLGDYLRRLRGLYEEFGYLSDTGPSLYGHFGQGCVHTRIPFDLYTADGVAAYRRFMERAADLVAEFGGSFSGEHGDGQSRGELLPRMFGDDLVEAFGRLKAVFDPLDRMNPGKVVAPYRLDENLRLGGDWAPYDPRDLHFRFPDDGGSFAQAANRCVGVGKCRQHTNQGGAVMCPSYQVTMEEEHSTRGRSRLLFEMLDGHGDSAIQGGWRSEAVRDALDLCLACKGCKKDCPADVDMATYKAEFLSHHYEGRPWRRPRAHLSMGWLPALAQAVGRARLGPVVNTLTHTPPLSKAAVAMAGVEDREVPLFAGQTLRQWFTRRHERYGDGAAGDGGGSTRGAVRGTVLLWPDTFTNHFHPHVGQAAVRLLEHAGWRVVLPDEPLCCGLTWISTGQLSVAERVLSRTVRHLADHVRSGGLVVGLEPSCTAVFRSDAAELFPGDQDVRRLRDQTVTLAELLTEHSPGYEPPHVPDRSARAVAQVHCHQHAVLDWSADERLLHRAGVDVERLESGCCGLAGNFGFERGHLDVSRASAERVLLPRLRQEAPDTVVLADGFSCRTQIHEFDSGGHEAVHVAELLASALPSEARGDTPASAYGVAPGARPTPPSRPAKALALAGTGLAGLAGLAAIGAAAGVVRTRLRS</sequence>
<keyword evidence="5" id="KW-0560">Oxidoreductase</keyword>
<dbReference type="SUPFAM" id="SSF55103">
    <property type="entry name" value="FAD-linked oxidases, C-terminal domain"/>
    <property type="match status" value="1"/>
</dbReference>
<dbReference type="Gene3D" id="3.30.465.10">
    <property type="match status" value="1"/>
</dbReference>
<dbReference type="InterPro" id="IPR016169">
    <property type="entry name" value="FAD-bd_PCMH_sub2"/>
</dbReference>
<evidence type="ECO:0000256" key="6">
    <source>
        <dbReference type="ARBA" id="ARBA00023004"/>
    </source>
</evidence>
<dbReference type="Pfam" id="PF01565">
    <property type="entry name" value="FAD_binding_4"/>
    <property type="match status" value="1"/>
</dbReference>
<evidence type="ECO:0000256" key="8">
    <source>
        <dbReference type="SAM" id="MobiDB-lite"/>
    </source>
</evidence>
<evidence type="ECO:0000256" key="9">
    <source>
        <dbReference type="SAM" id="Phobius"/>
    </source>
</evidence>
<dbReference type="RefSeq" id="WP_398659495.1">
    <property type="nucleotide sequence ID" value="NZ_JBITDC010000013.1"/>
</dbReference>
<proteinExistence type="predicted"/>
<keyword evidence="4" id="KW-0274">FAD</keyword>
<dbReference type="Pfam" id="PF02754">
    <property type="entry name" value="CCG"/>
    <property type="match status" value="1"/>
</dbReference>
<dbReference type="InterPro" id="IPR016164">
    <property type="entry name" value="FAD-linked_Oxase-like_C"/>
</dbReference>
<dbReference type="Gene3D" id="1.10.45.10">
    <property type="entry name" value="Vanillyl-alcohol Oxidase, Chain A, domain 4"/>
    <property type="match status" value="1"/>
</dbReference>
<dbReference type="PANTHER" id="PTHR11748:SF119">
    <property type="entry name" value="D-2-HYDROXYGLUTARATE DEHYDROGENASE"/>
    <property type="match status" value="1"/>
</dbReference>
<dbReference type="Gene3D" id="3.30.43.10">
    <property type="entry name" value="Uridine Diphospho-n-acetylenolpyruvylglucosamine Reductase, domain 2"/>
    <property type="match status" value="1"/>
</dbReference>
<dbReference type="InterPro" id="IPR004017">
    <property type="entry name" value="Cys_rich_dom"/>
</dbReference>
<protein>
    <submittedName>
        <fullName evidence="11">FAD-binding and (Fe-S)-binding domain-containing protein</fullName>
    </submittedName>
</protein>
<dbReference type="InterPro" id="IPR017896">
    <property type="entry name" value="4Fe4S_Fe-S-bd"/>
</dbReference>
<dbReference type="SUPFAM" id="SSF56176">
    <property type="entry name" value="FAD-binding/transporter-associated domain-like"/>
    <property type="match status" value="1"/>
</dbReference>
<dbReference type="InterPro" id="IPR016167">
    <property type="entry name" value="FAD-bd_PCMH_sub1"/>
</dbReference>
<feature type="domain" description="FAD-binding PCMH-type" evidence="10">
    <location>
        <begin position="53"/>
        <end position="281"/>
    </location>
</feature>
<dbReference type="PROSITE" id="PS00198">
    <property type="entry name" value="4FE4S_FER_1"/>
    <property type="match status" value="1"/>
</dbReference>
<dbReference type="InterPro" id="IPR036318">
    <property type="entry name" value="FAD-bd_PCMH-like_sf"/>
</dbReference>
<gene>
    <name evidence="11" type="ORF">ACIA8P_30775</name>
</gene>
<keyword evidence="12" id="KW-1185">Reference proteome</keyword>
<dbReference type="InterPro" id="IPR006094">
    <property type="entry name" value="Oxid_FAD_bind_N"/>
</dbReference>
<comment type="caution">
    <text evidence="11">The sequence shown here is derived from an EMBL/GenBank/DDBJ whole genome shotgun (WGS) entry which is preliminary data.</text>
</comment>
<organism evidence="11 12">
    <name type="scientific">Streptomyces cellulosae</name>
    <dbReference type="NCBI Taxonomy" id="1968"/>
    <lineage>
        <taxon>Bacteria</taxon>
        <taxon>Bacillati</taxon>
        <taxon>Actinomycetota</taxon>
        <taxon>Actinomycetes</taxon>
        <taxon>Kitasatosporales</taxon>
        <taxon>Streptomycetaceae</taxon>
        <taxon>Streptomyces</taxon>
    </lineage>
</organism>
<dbReference type="PANTHER" id="PTHR11748">
    <property type="entry name" value="D-LACTATE DEHYDROGENASE"/>
    <property type="match status" value="1"/>
</dbReference>
<dbReference type="InterPro" id="IPR016166">
    <property type="entry name" value="FAD-bd_PCMH"/>
</dbReference>
<accession>A0ABW7YAS8</accession>
<dbReference type="SUPFAM" id="SSF46548">
    <property type="entry name" value="alpha-helical ferredoxin"/>
    <property type="match status" value="1"/>
</dbReference>
<evidence type="ECO:0000259" key="10">
    <source>
        <dbReference type="PROSITE" id="PS51387"/>
    </source>
</evidence>
<dbReference type="PROSITE" id="PS51387">
    <property type="entry name" value="FAD_PCMH"/>
    <property type="match status" value="1"/>
</dbReference>
<keyword evidence="3" id="KW-0479">Metal-binding</keyword>
<keyword evidence="6" id="KW-0408">Iron</keyword>
<reference evidence="11 12" key="1">
    <citation type="submission" date="2024-10" db="EMBL/GenBank/DDBJ databases">
        <title>The Natural Products Discovery Center: Release of the First 8490 Sequenced Strains for Exploring Actinobacteria Biosynthetic Diversity.</title>
        <authorList>
            <person name="Kalkreuter E."/>
            <person name="Kautsar S.A."/>
            <person name="Yang D."/>
            <person name="Bader C.D."/>
            <person name="Teijaro C.N."/>
            <person name="Fluegel L."/>
            <person name="Davis C.M."/>
            <person name="Simpson J.R."/>
            <person name="Lauterbach L."/>
            <person name="Steele A.D."/>
            <person name="Gui C."/>
            <person name="Meng S."/>
            <person name="Li G."/>
            <person name="Viehrig K."/>
            <person name="Ye F."/>
            <person name="Su P."/>
            <person name="Kiefer A.F."/>
            <person name="Nichols A."/>
            <person name="Cepeda A.J."/>
            <person name="Yan W."/>
            <person name="Fan B."/>
            <person name="Jiang Y."/>
            <person name="Adhikari A."/>
            <person name="Zheng C.-J."/>
            <person name="Schuster L."/>
            <person name="Cowan T.M."/>
            <person name="Smanski M.J."/>
            <person name="Chevrette M.G."/>
            <person name="De Carvalho L.P.S."/>
            <person name="Shen B."/>
        </authorList>
    </citation>
    <scope>NUCLEOTIDE SEQUENCE [LARGE SCALE GENOMIC DNA]</scope>
    <source>
        <strain evidence="11 12">NPDC051599</strain>
    </source>
</reference>